<proteinExistence type="predicted"/>
<evidence type="ECO:0000313" key="7">
    <source>
        <dbReference type="EMBL" id="KAG5683715.1"/>
    </source>
</evidence>
<dbReference type="InterPro" id="IPR050091">
    <property type="entry name" value="PKS_NRPS_Biosynth_Enz"/>
</dbReference>
<dbReference type="Gene3D" id="1.10.1200.10">
    <property type="entry name" value="ACP-like"/>
    <property type="match status" value="1"/>
</dbReference>
<dbReference type="InterPro" id="IPR020806">
    <property type="entry name" value="PKS_PP-bd"/>
</dbReference>
<dbReference type="EMBL" id="JADBJN010000001">
    <property type="protein sequence ID" value="KAG5683715.1"/>
    <property type="molecule type" value="Genomic_DNA"/>
</dbReference>
<dbReference type="SUPFAM" id="SSF51735">
    <property type="entry name" value="NAD(P)-binding Rossmann-fold domains"/>
    <property type="match status" value="2"/>
</dbReference>
<dbReference type="Pfam" id="PF13602">
    <property type="entry name" value="ADH_zinc_N_2"/>
    <property type="match status" value="1"/>
</dbReference>
<keyword evidence="1" id="KW-0596">Phosphopantetheine</keyword>
<dbReference type="PROSITE" id="PS52004">
    <property type="entry name" value="KS3_2"/>
    <property type="match status" value="1"/>
</dbReference>
<dbReference type="SUPFAM" id="SSF55048">
    <property type="entry name" value="Probable ACP-binding domain of malonyl-CoA ACP transacylase"/>
    <property type="match status" value="1"/>
</dbReference>
<reference evidence="7" key="1">
    <citation type="submission" date="2021-03" db="EMBL/GenBank/DDBJ databases">
        <title>Chromosome level genome of the anhydrobiotic midge Polypedilum vanderplanki.</title>
        <authorList>
            <person name="Yoshida Y."/>
            <person name="Kikawada T."/>
            <person name="Gusev O."/>
        </authorList>
    </citation>
    <scope>NUCLEOTIDE SEQUENCE</scope>
    <source>
        <strain evidence="7">NIAS01</strain>
        <tissue evidence="7">Whole body or cell culture</tissue>
    </source>
</reference>
<dbReference type="SMART" id="SM00825">
    <property type="entry name" value="PKS_KS"/>
    <property type="match status" value="1"/>
</dbReference>
<dbReference type="CDD" id="cd00833">
    <property type="entry name" value="PKS"/>
    <property type="match status" value="1"/>
</dbReference>
<name>A0A9J6CQ25_POLVA</name>
<dbReference type="InterPro" id="IPR014030">
    <property type="entry name" value="Ketoacyl_synth_N"/>
</dbReference>
<dbReference type="InterPro" id="IPR020841">
    <property type="entry name" value="PKS_Beta-ketoAc_synthase_dom"/>
</dbReference>
<dbReference type="PANTHER" id="PTHR43775">
    <property type="entry name" value="FATTY ACID SYNTHASE"/>
    <property type="match status" value="1"/>
</dbReference>
<dbReference type="Pfam" id="PF08659">
    <property type="entry name" value="KR"/>
    <property type="match status" value="1"/>
</dbReference>
<dbReference type="InterPro" id="IPR009081">
    <property type="entry name" value="PP-bd_ACP"/>
</dbReference>
<dbReference type="PROSITE" id="PS50075">
    <property type="entry name" value="CARRIER"/>
    <property type="match status" value="1"/>
</dbReference>
<dbReference type="SUPFAM" id="SSF53901">
    <property type="entry name" value="Thiolase-like"/>
    <property type="match status" value="1"/>
</dbReference>
<dbReference type="InterPro" id="IPR036736">
    <property type="entry name" value="ACP-like_sf"/>
</dbReference>
<dbReference type="SMART" id="SM00822">
    <property type="entry name" value="PKS_KR"/>
    <property type="match status" value="1"/>
</dbReference>
<dbReference type="Gene3D" id="3.30.70.3290">
    <property type="match status" value="1"/>
</dbReference>
<dbReference type="Pfam" id="PF21149">
    <property type="entry name" value="FAS_pseudo-KR"/>
    <property type="match status" value="1"/>
</dbReference>
<dbReference type="InterPro" id="IPR014031">
    <property type="entry name" value="Ketoacyl_synth_C"/>
</dbReference>
<evidence type="ECO:0000259" key="6">
    <source>
        <dbReference type="PROSITE" id="PS52004"/>
    </source>
</evidence>
<protein>
    <submittedName>
        <fullName evidence="7">Uncharacterized protein</fullName>
    </submittedName>
</protein>
<dbReference type="InterPro" id="IPR011032">
    <property type="entry name" value="GroES-like_sf"/>
</dbReference>
<keyword evidence="4" id="KW-0511">Multifunctional enzyme</keyword>
<dbReference type="Pfam" id="PF02801">
    <property type="entry name" value="Ketoacyl-synt_C"/>
    <property type="match status" value="1"/>
</dbReference>
<dbReference type="InterPro" id="IPR016036">
    <property type="entry name" value="Malonyl_transacylase_ACP-bd"/>
</dbReference>
<dbReference type="CDD" id="cd05195">
    <property type="entry name" value="enoyl_red"/>
    <property type="match status" value="1"/>
</dbReference>
<dbReference type="Pfam" id="PF00698">
    <property type="entry name" value="Acyl_transf_1"/>
    <property type="match status" value="1"/>
</dbReference>
<dbReference type="GO" id="GO:0004312">
    <property type="term" value="F:fatty acid synthase activity"/>
    <property type="evidence" value="ECO:0007669"/>
    <property type="project" value="TreeGrafter"/>
</dbReference>
<dbReference type="SUPFAM" id="SSF52151">
    <property type="entry name" value="FabD/lysophospholipase-like"/>
    <property type="match status" value="1"/>
</dbReference>
<keyword evidence="3" id="KW-0808">Transferase</keyword>
<dbReference type="InterPro" id="IPR042104">
    <property type="entry name" value="PKS_dehydratase_sf"/>
</dbReference>
<feature type="domain" description="Carrier" evidence="5">
    <location>
        <begin position="1992"/>
        <end position="2069"/>
    </location>
</feature>
<dbReference type="InterPro" id="IPR036291">
    <property type="entry name" value="NAD(P)-bd_dom_sf"/>
</dbReference>
<keyword evidence="8" id="KW-1185">Reference proteome</keyword>
<evidence type="ECO:0000256" key="2">
    <source>
        <dbReference type="ARBA" id="ARBA00022553"/>
    </source>
</evidence>
<dbReference type="PROSITE" id="PS00606">
    <property type="entry name" value="KS3_1"/>
    <property type="match status" value="1"/>
</dbReference>
<dbReference type="SMART" id="SM00827">
    <property type="entry name" value="PKS_AT"/>
    <property type="match status" value="1"/>
</dbReference>
<dbReference type="Pfam" id="PF00550">
    <property type="entry name" value="PP-binding"/>
    <property type="match status" value="1"/>
</dbReference>
<dbReference type="SUPFAM" id="SSF50129">
    <property type="entry name" value="GroES-like"/>
    <property type="match status" value="1"/>
</dbReference>
<evidence type="ECO:0000256" key="1">
    <source>
        <dbReference type="ARBA" id="ARBA00022450"/>
    </source>
</evidence>
<evidence type="ECO:0000256" key="4">
    <source>
        <dbReference type="ARBA" id="ARBA00023268"/>
    </source>
</evidence>
<dbReference type="SMART" id="SM00823">
    <property type="entry name" value="PKS_PP"/>
    <property type="match status" value="1"/>
</dbReference>
<evidence type="ECO:0000259" key="5">
    <source>
        <dbReference type="PROSITE" id="PS50075"/>
    </source>
</evidence>
<dbReference type="GO" id="GO:0016491">
    <property type="term" value="F:oxidoreductase activity"/>
    <property type="evidence" value="ECO:0007669"/>
    <property type="project" value="InterPro"/>
</dbReference>
<dbReference type="Gene3D" id="3.90.180.10">
    <property type="entry name" value="Medium-chain alcohol dehydrogenases, catalytic domain"/>
    <property type="match status" value="1"/>
</dbReference>
<organism evidence="7 8">
    <name type="scientific">Polypedilum vanderplanki</name>
    <name type="common">Sleeping chironomid midge</name>
    <dbReference type="NCBI Taxonomy" id="319348"/>
    <lineage>
        <taxon>Eukaryota</taxon>
        <taxon>Metazoa</taxon>
        <taxon>Ecdysozoa</taxon>
        <taxon>Arthropoda</taxon>
        <taxon>Hexapoda</taxon>
        <taxon>Insecta</taxon>
        <taxon>Pterygota</taxon>
        <taxon>Neoptera</taxon>
        <taxon>Endopterygota</taxon>
        <taxon>Diptera</taxon>
        <taxon>Nematocera</taxon>
        <taxon>Chironomoidea</taxon>
        <taxon>Chironomidae</taxon>
        <taxon>Chironominae</taxon>
        <taxon>Polypedilum</taxon>
        <taxon>Polypedilum</taxon>
    </lineage>
</organism>
<dbReference type="Proteomes" id="UP001107558">
    <property type="component" value="Chromosome 1"/>
</dbReference>
<dbReference type="InterPro" id="IPR049391">
    <property type="entry name" value="FAS_pseudo-KR"/>
</dbReference>
<dbReference type="InterPro" id="IPR016039">
    <property type="entry name" value="Thiolase-like"/>
</dbReference>
<comment type="caution">
    <text evidence="7">The sequence shown here is derived from an EMBL/GenBank/DDBJ whole genome shotgun (WGS) entry which is preliminary data.</text>
</comment>
<dbReference type="InterPro" id="IPR020843">
    <property type="entry name" value="ER"/>
</dbReference>
<dbReference type="InterPro" id="IPR014043">
    <property type="entry name" value="Acyl_transferase_dom"/>
</dbReference>
<dbReference type="Gene3D" id="3.40.47.10">
    <property type="match status" value="1"/>
</dbReference>
<keyword evidence="2" id="KW-0597">Phosphoprotein</keyword>
<dbReference type="PANTHER" id="PTHR43775:SF23">
    <property type="entry name" value="FATTY ACID SYNTHASE 3"/>
    <property type="match status" value="1"/>
</dbReference>
<dbReference type="GO" id="GO:0031177">
    <property type="term" value="F:phosphopantetheine binding"/>
    <property type="evidence" value="ECO:0007669"/>
    <property type="project" value="InterPro"/>
</dbReference>
<evidence type="ECO:0000313" key="8">
    <source>
        <dbReference type="Proteomes" id="UP001107558"/>
    </source>
</evidence>
<accession>A0A9J6CQ25</accession>
<dbReference type="InterPro" id="IPR018201">
    <property type="entry name" value="Ketoacyl_synth_AS"/>
</dbReference>
<dbReference type="GO" id="GO:0006633">
    <property type="term" value="P:fatty acid biosynthetic process"/>
    <property type="evidence" value="ECO:0007669"/>
    <property type="project" value="InterPro"/>
</dbReference>
<dbReference type="SUPFAM" id="SSF47336">
    <property type="entry name" value="ACP-like"/>
    <property type="match status" value="1"/>
</dbReference>
<feature type="domain" description="Ketosynthase family 3 (KS3)" evidence="6">
    <location>
        <begin position="8"/>
        <end position="414"/>
    </location>
</feature>
<gene>
    <name evidence="7" type="ORF">PVAND_012980</name>
</gene>
<dbReference type="SMART" id="SM00829">
    <property type="entry name" value="PKS_ER"/>
    <property type="match status" value="1"/>
</dbReference>
<dbReference type="InterPro" id="IPR057326">
    <property type="entry name" value="KR_dom"/>
</dbReference>
<dbReference type="InterPro" id="IPR032821">
    <property type="entry name" value="PKS_assoc"/>
</dbReference>
<dbReference type="Gene3D" id="3.40.366.10">
    <property type="entry name" value="Malonyl-Coenzyme A Acyl Carrier Protein, domain 2"/>
    <property type="match status" value="1"/>
</dbReference>
<dbReference type="InterPro" id="IPR013968">
    <property type="entry name" value="PKS_KR"/>
</dbReference>
<dbReference type="CDD" id="cd08954">
    <property type="entry name" value="KR_1_FAS_SDR_x"/>
    <property type="match status" value="1"/>
</dbReference>
<dbReference type="OrthoDB" id="329835at2759"/>
<dbReference type="GO" id="GO:0004315">
    <property type="term" value="F:3-oxoacyl-[acyl-carrier-protein] synthase activity"/>
    <property type="evidence" value="ECO:0007669"/>
    <property type="project" value="InterPro"/>
</dbReference>
<dbReference type="Pfam" id="PF00109">
    <property type="entry name" value="ketoacyl-synt"/>
    <property type="match status" value="1"/>
</dbReference>
<dbReference type="Gene3D" id="3.10.129.110">
    <property type="entry name" value="Polyketide synthase dehydratase"/>
    <property type="match status" value="1"/>
</dbReference>
<dbReference type="Pfam" id="PF16197">
    <property type="entry name" value="KAsynt_C_assoc"/>
    <property type="match status" value="1"/>
</dbReference>
<sequence length="2083" mass="234660">MNNSSEKGDDIVVTGMSGRLPQSRNIKEFATNLFNKVDLVDDSEERWKHVYDELPNRFGKISDVDKFDSSFFSMLNVQAKYTDPQMRILLEHTYEAILDAGISPQTLIGSNTGVFVGCCTSDSKDSFINQTYAAPHSTVTIGNSTFSFSNRVSYTLGLSGPSLTLDTACSSSGYALDCAFHYLNSGVCDAAIVAGTQLTLVPSMFFEYESLGILSKNGVSRPFDESANGLVRAEAICAIFLQKRKDAKRIYAQIINSKTNNDGFKKEGSTLPSKQSQEKLMKRVYKDLNFNPAEIKIVEAHSTSTVLGDFQEVSAIDAVFCENRSDKLIIGSVKSNTGHAEAASGIVSTIKILIALDNGKFPPNINLMNLRKDIPAFAENRIEVATETIELTSPYIAQNSFGIGGSNAHILFKQNLKVKDSLKLSKSNLEYMVLWSGRTEDAIHTIFDDISSKPLDVEFLALLHNSQIKTLDANSYRGYGIFKNNEDKASCITRNIQHFDGVRREIVFVYAGMGTQWFKMGQDLMQIPLFASSIEKSHEILKKKDVDLKSIITSNDPTIYENFLNSSLGIISIEMALTDILHELNIKPDWIIGHSFGEIGCSYADGCFTREEALITAYLRAKITLDSGIQGGSMAAIGMHYSELEKITPKEIDIACQNSKELTTISGPKNIVADFVDYLKSQHCFAREVACVGVPFHSRYIKEVGIKFRDELAKTITNPKVRSSNWITATYPEECVDSKFCDASYHANNYMNPVFFENAAKRLPQNALAIEISPHGFLQSLLKSALKKSVYVGLTNKNKSDGKALFFEGIGKIFQYGVDVDISKLYPNIEFPVSRGTPMISPLIKWNHSQSHFVPYFDPIHFHAHYKKLLNFRNKDFEFLKHHVIDDKPVVAAAFWVYLAWKNFAIMHGMHFENMRVTFRDLECLRATYIPPNDEIVITVSINSATGKFELMEGKTLAAQGYIERDDNLYIGKVEERAYDKDAVILTTKDFYKHARVLGYQYVNEFQQIHEITDDGLMGKVKWNKNWTAFIDCVIQSIILTSKFHKLELPLKVKKISIDPFLHKEAIDKEMKKLQLNNENTEDQVILLPFETDSVINMTRCAGIAFYEPTSIAVNRKIQKNIALESSKFVPFTTSQENFEFFDAIKCSAKFYFENNQKFNYKIIEIDNNEEKTDFVVEIFSKINRQYPVSLDLKLLTPKNVDSVDAQVIKDKDISTFTYIDIVYVKNCLQNEELVEKVYKALAQTGVLITQENLNVETSNERFDIMLNFKIKSGNRIIMMRKKKEETELNAKIFEISSNIEYWIEDLKQELQKMTDESNEKKYDSIILHSNNSKEDSGILGFFNCLRLEHPGINFKCFMIDDESAPNFDIENEFYKKQLSKNLVINIFKNGQWGCYQYLNIQENNQLEPFKDNCFASYTESGNLSTLKWRNGALKNLTPESCNKDLMKIQYAALNFRDVVFAYGYLPDEATFLTDSTIGLEFAGVLAKTGKRLTGIALNEPGIATYFEEPNMPIVDIPDDWTMEDAATIPVAYLTVYFAFFETIKIEAGKSILIHSGAGGVGQAAIHVAFGYGLEVYTTVGTKEKRKFLLETFPKLKPQNIGNSRDTSFYNMVMKETNGKGVDYVLNSLFDDKMLASVKCLAKFGVMLEIGVADILKGTKTDLKYLEKFATIKWVKIDRVDRKSPEITNTIEHIKRDISSGIVKPLSRTVFDAKDIAKAFQYMSTGNHIGKVLIKIRENENDEATVPINVTPRFYCNSDQSYIVVGGLGGLGLEFSQWLIGRKCKKLILSSSRGISNQYQAYKIKYWKSFDVEITVNTSDVTTAEGCEQLIKAANNLGPVGGIFNFAVVLNDGVFLNQTTETFNHVLAPKAIATKHLHEQSLKLCPKLKHFVIYSSISCGRGNTGQSNYGMANSVMERIIEKRHSMGLPAKAIQLGAIGDVGVFADVQHKIKVDFEIPVQSIASLLEHHDALLLNPEPIMSCMATFKKKGVTLEKEGFIDMLMRVLNIEDRKTISMNSTFSQLGIDSLGGVEMMQMIEREYGVTLTSNELRSLTISELEARVMINSKTIETESEEVNYEEMDF</sequence>
<dbReference type="Gene3D" id="3.40.50.720">
    <property type="entry name" value="NAD(P)-binding Rossmann-like Domain"/>
    <property type="match status" value="1"/>
</dbReference>
<dbReference type="InterPro" id="IPR001227">
    <property type="entry name" value="Ac_transferase_dom_sf"/>
</dbReference>
<dbReference type="InterPro" id="IPR016035">
    <property type="entry name" value="Acyl_Trfase/lysoPLipase"/>
</dbReference>
<evidence type="ECO:0000256" key="3">
    <source>
        <dbReference type="ARBA" id="ARBA00022679"/>
    </source>
</evidence>